<sequence length="114" mass="10623">MGVGDRGAASVLALGIVGAVVALTALVVPVTASFVASQRAANAADAAALAAADAVSGAVPGVPCELAAATAARNGASLAGCRTDGPVASVTATVSAFGIEQRAVARAGPPGWVG</sequence>
<evidence type="ECO:0000256" key="1">
    <source>
        <dbReference type="SAM" id="Phobius"/>
    </source>
</evidence>
<keyword evidence="4" id="KW-1185">Reference proteome</keyword>
<dbReference type="InterPro" id="IPR028087">
    <property type="entry name" value="Tad_N"/>
</dbReference>
<name>A0A4Q7MMZ2_9MICO</name>
<dbReference type="Proteomes" id="UP000293289">
    <property type="component" value="Unassembled WGS sequence"/>
</dbReference>
<reference evidence="3 4" key="1">
    <citation type="submission" date="2019-02" db="EMBL/GenBank/DDBJ databases">
        <title>Genomic Encyclopedia of Type Strains, Phase IV (KMG-IV): sequencing the most valuable type-strain genomes for metagenomic binning, comparative biology and taxonomic classification.</title>
        <authorList>
            <person name="Goeker M."/>
        </authorList>
    </citation>
    <scope>NUCLEOTIDE SEQUENCE [LARGE SCALE GENOMIC DNA]</scope>
    <source>
        <strain evidence="3 4">DSM 43045</strain>
    </source>
</reference>
<feature type="transmembrane region" description="Helical" evidence="1">
    <location>
        <begin position="12"/>
        <end position="36"/>
    </location>
</feature>
<keyword evidence="1" id="KW-0472">Membrane</keyword>
<evidence type="ECO:0000259" key="2">
    <source>
        <dbReference type="Pfam" id="PF13400"/>
    </source>
</evidence>
<protein>
    <submittedName>
        <fullName evidence="3">Secretion/DNA translocation related TadE-like protein</fullName>
    </submittedName>
</protein>
<dbReference type="EMBL" id="SGWY01000001">
    <property type="protein sequence ID" value="RZS68029.1"/>
    <property type="molecule type" value="Genomic_DNA"/>
</dbReference>
<accession>A0A4Q7MMZ2</accession>
<keyword evidence="1" id="KW-1133">Transmembrane helix</keyword>
<evidence type="ECO:0000313" key="3">
    <source>
        <dbReference type="EMBL" id="RZS68029.1"/>
    </source>
</evidence>
<dbReference type="AlphaFoldDB" id="A0A4Q7MMZ2"/>
<dbReference type="RefSeq" id="WP_165391072.1">
    <property type="nucleotide sequence ID" value="NZ_SGWY01000001.1"/>
</dbReference>
<keyword evidence="1" id="KW-0812">Transmembrane</keyword>
<gene>
    <name evidence="3" type="ORF">EV187_0453</name>
</gene>
<feature type="domain" description="Putative Flp pilus-assembly TadG-like N-terminal" evidence="2">
    <location>
        <begin position="7"/>
        <end position="54"/>
    </location>
</feature>
<organism evidence="3 4">
    <name type="scientific">Agromyces ramosus</name>
    <dbReference type="NCBI Taxonomy" id="33879"/>
    <lineage>
        <taxon>Bacteria</taxon>
        <taxon>Bacillati</taxon>
        <taxon>Actinomycetota</taxon>
        <taxon>Actinomycetes</taxon>
        <taxon>Micrococcales</taxon>
        <taxon>Microbacteriaceae</taxon>
        <taxon>Agromyces</taxon>
    </lineage>
</organism>
<comment type="caution">
    <text evidence="3">The sequence shown here is derived from an EMBL/GenBank/DDBJ whole genome shotgun (WGS) entry which is preliminary data.</text>
</comment>
<proteinExistence type="predicted"/>
<dbReference type="InterPro" id="IPR021202">
    <property type="entry name" value="Rv3654c-like"/>
</dbReference>
<dbReference type="Pfam" id="PF13400">
    <property type="entry name" value="Tad"/>
    <property type="match status" value="1"/>
</dbReference>
<evidence type="ECO:0000313" key="4">
    <source>
        <dbReference type="Proteomes" id="UP000293289"/>
    </source>
</evidence>
<dbReference type="NCBIfam" id="TIGR03816">
    <property type="entry name" value="tadE_like_DECH"/>
    <property type="match status" value="1"/>
</dbReference>